<dbReference type="PaxDb" id="1198114-AciX9_0337"/>
<dbReference type="InterPro" id="IPR036812">
    <property type="entry name" value="NAD(P)_OxRdtase_dom_sf"/>
</dbReference>
<dbReference type="InterPro" id="IPR023210">
    <property type="entry name" value="NADP_OxRdtase_dom"/>
</dbReference>
<dbReference type="CDD" id="cd19088">
    <property type="entry name" value="AKR_AKR13B1"/>
    <property type="match status" value="1"/>
</dbReference>
<dbReference type="GO" id="GO:0005737">
    <property type="term" value="C:cytoplasm"/>
    <property type="evidence" value="ECO:0007669"/>
    <property type="project" value="TreeGrafter"/>
</dbReference>
<feature type="domain" description="NADP-dependent oxidoreductase" evidence="2">
    <location>
        <begin position="14"/>
        <end position="277"/>
    </location>
</feature>
<dbReference type="PANTHER" id="PTHR43625">
    <property type="entry name" value="AFLATOXIN B1 ALDEHYDE REDUCTASE"/>
    <property type="match status" value="1"/>
</dbReference>
<reference evidence="4" key="1">
    <citation type="submission" date="2011-01" db="EMBL/GenBank/DDBJ databases">
        <title>Complete sequence of chromosome of Acidobacterium sp. MP5ACTX9.</title>
        <authorList>
            <consortium name="US DOE Joint Genome Institute"/>
            <person name="Lucas S."/>
            <person name="Copeland A."/>
            <person name="Lapidus A."/>
            <person name="Cheng J.-F."/>
            <person name="Goodwin L."/>
            <person name="Pitluck S."/>
            <person name="Teshima H."/>
            <person name="Detter J.C."/>
            <person name="Han C."/>
            <person name="Tapia R."/>
            <person name="Land M."/>
            <person name="Hauser L."/>
            <person name="Kyrpides N."/>
            <person name="Ivanova N."/>
            <person name="Ovchinnikova G."/>
            <person name="Pagani I."/>
            <person name="Rawat S.R."/>
            <person name="Mannisto M."/>
            <person name="Haggblom M.M."/>
            <person name="Woyke T."/>
        </authorList>
    </citation>
    <scope>NUCLEOTIDE SEQUENCE [LARGE SCALE GENOMIC DNA]</scope>
    <source>
        <strain evidence="4">MP5ACTX9</strain>
    </source>
</reference>
<dbReference type="KEGG" id="acm:AciX9_0337"/>
<dbReference type="InterPro" id="IPR050791">
    <property type="entry name" value="Aldo-Keto_reductase"/>
</dbReference>
<dbReference type="Proteomes" id="UP000000343">
    <property type="component" value="Chromosome"/>
</dbReference>
<dbReference type="PANTHER" id="PTHR43625:SF40">
    <property type="entry name" value="ALDO-KETO REDUCTASE YAKC [NADP(+)]"/>
    <property type="match status" value="1"/>
</dbReference>
<dbReference type="SUPFAM" id="SSF51430">
    <property type="entry name" value="NAD(P)-linked oxidoreductase"/>
    <property type="match status" value="1"/>
</dbReference>
<sequence length="280" mass="30615">MQSFLLANDLPLSRIGYGTMRLIADGAWGPPLDPTAAKAILHRALDLGVNLIDTADAYGPQELERFIGETLAPYPAGVVIATKAGLARMAPAKSEPLGRPSYLRQQVEMSLRYLKLEQLPLWQLHRIDPQVPLEDSLGMIRDLQQAGKIRHVGLSEVNVAQIEQARRILPIVSVQNKYNLTERKHEAVLDYCTQNNIAFLPWYPVAAGKLNAPGSKLAAIATRLGATPTQLQLSWLLHRSPVIVPIPGTSSLAHLEENCAALNLTLTPQDLQEIESAVAP</sequence>
<protein>
    <submittedName>
        <fullName evidence="3">Aldo/keto reductase</fullName>
    </submittedName>
</protein>
<dbReference type="RefSeq" id="WP_013578737.1">
    <property type="nucleotide sequence ID" value="NC_015064.1"/>
</dbReference>
<evidence type="ECO:0000313" key="3">
    <source>
        <dbReference type="EMBL" id="ADW67409.1"/>
    </source>
</evidence>
<dbReference type="PRINTS" id="PR00069">
    <property type="entry name" value="ALDKETRDTASE"/>
</dbReference>
<keyword evidence="4" id="KW-1185">Reference proteome</keyword>
<proteinExistence type="predicted"/>
<evidence type="ECO:0000256" key="1">
    <source>
        <dbReference type="ARBA" id="ARBA00023002"/>
    </source>
</evidence>
<dbReference type="AlphaFoldDB" id="E8WWT1"/>
<evidence type="ECO:0000313" key="4">
    <source>
        <dbReference type="Proteomes" id="UP000000343"/>
    </source>
</evidence>
<dbReference type="EMBL" id="CP002480">
    <property type="protein sequence ID" value="ADW67409.1"/>
    <property type="molecule type" value="Genomic_DNA"/>
</dbReference>
<dbReference type="Gene3D" id="3.20.20.100">
    <property type="entry name" value="NADP-dependent oxidoreductase domain"/>
    <property type="match status" value="1"/>
</dbReference>
<evidence type="ECO:0000259" key="2">
    <source>
        <dbReference type="Pfam" id="PF00248"/>
    </source>
</evidence>
<accession>E8WWT1</accession>
<organism evidence="4">
    <name type="scientific">Granulicella tundricola (strain ATCC BAA-1859 / DSM 23138 / MP5ACTX9)</name>
    <dbReference type="NCBI Taxonomy" id="1198114"/>
    <lineage>
        <taxon>Bacteria</taxon>
        <taxon>Pseudomonadati</taxon>
        <taxon>Acidobacteriota</taxon>
        <taxon>Terriglobia</taxon>
        <taxon>Terriglobales</taxon>
        <taxon>Acidobacteriaceae</taxon>
        <taxon>Granulicella</taxon>
    </lineage>
</organism>
<dbReference type="OrthoDB" id="9773828at2"/>
<dbReference type="HOGENOM" id="CLU_023205_2_1_0"/>
<dbReference type="InterPro" id="IPR020471">
    <property type="entry name" value="AKR"/>
</dbReference>
<dbReference type="eggNOG" id="COG0667">
    <property type="taxonomic scope" value="Bacteria"/>
</dbReference>
<dbReference type="GO" id="GO:0016491">
    <property type="term" value="F:oxidoreductase activity"/>
    <property type="evidence" value="ECO:0007669"/>
    <property type="project" value="UniProtKB-KW"/>
</dbReference>
<keyword evidence="1" id="KW-0560">Oxidoreductase</keyword>
<name>E8WWT1_GRATM</name>
<dbReference type="Pfam" id="PF00248">
    <property type="entry name" value="Aldo_ket_red"/>
    <property type="match status" value="1"/>
</dbReference>
<gene>
    <name evidence="3" type="ordered locus">AciX9_0337</name>
</gene>
<dbReference type="STRING" id="1198114.AciX9_0337"/>